<dbReference type="RefSeq" id="WP_139604203.1">
    <property type="nucleotide sequence ID" value="NZ_VDCQ01000031.1"/>
</dbReference>
<dbReference type="OrthoDB" id="2988996at2"/>
<name>A0A5C4T7C2_9BACL</name>
<keyword evidence="2" id="KW-1185">Reference proteome</keyword>
<sequence>MNATISNPIAQAWINDYLDLYNYAVALGDSEWQLELINKLKQNGVHIERHLRENQREQLWKMFDSINRNMLEIYDELRDTKNVKKSEILKEQVWELKIRRLDISRKLKACGS</sequence>
<organism evidence="1 2">
    <name type="scientific">Paenibacillus hemerocallicola</name>
    <dbReference type="NCBI Taxonomy" id="1172614"/>
    <lineage>
        <taxon>Bacteria</taxon>
        <taxon>Bacillati</taxon>
        <taxon>Bacillota</taxon>
        <taxon>Bacilli</taxon>
        <taxon>Bacillales</taxon>
        <taxon>Paenibacillaceae</taxon>
        <taxon>Paenibacillus</taxon>
    </lineage>
</organism>
<dbReference type="Proteomes" id="UP000307943">
    <property type="component" value="Unassembled WGS sequence"/>
</dbReference>
<accession>A0A5C4T7C2</accession>
<gene>
    <name evidence="1" type="ORF">FE784_21025</name>
</gene>
<comment type="caution">
    <text evidence="1">The sequence shown here is derived from an EMBL/GenBank/DDBJ whole genome shotgun (WGS) entry which is preliminary data.</text>
</comment>
<proteinExistence type="predicted"/>
<reference evidence="1 2" key="1">
    <citation type="submission" date="2019-05" db="EMBL/GenBank/DDBJ databases">
        <title>We sequenced the genome of Paenibacillus hemerocallicola KCTC 33185 for further insight into its adaptation and study the phylogeny of Paenibacillus.</title>
        <authorList>
            <person name="Narsing Rao M.P."/>
        </authorList>
    </citation>
    <scope>NUCLEOTIDE SEQUENCE [LARGE SCALE GENOMIC DNA]</scope>
    <source>
        <strain evidence="1 2">KCTC 33185</strain>
    </source>
</reference>
<evidence type="ECO:0000313" key="2">
    <source>
        <dbReference type="Proteomes" id="UP000307943"/>
    </source>
</evidence>
<protein>
    <submittedName>
        <fullName evidence="1">Uncharacterized protein</fullName>
    </submittedName>
</protein>
<dbReference type="AlphaFoldDB" id="A0A5C4T7C2"/>
<evidence type="ECO:0000313" key="1">
    <source>
        <dbReference type="EMBL" id="TNJ64277.1"/>
    </source>
</evidence>
<dbReference type="EMBL" id="VDCQ01000031">
    <property type="protein sequence ID" value="TNJ64277.1"/>
    <property type="molecule type" value="Genomic_DNA"/>
</dbReference>